<name>A0A4Y7Q8D9_9AGAM</name>
<evidence type="ECO:0000313" key="3">
    <source>
        <dbReference type="EMBL" id="TDL23458.1"/>
    </source>
</evidence>
<evidence type="ECO:0000259" key="2">
    <source>
        <dbReference type="Pfam" id="PF20151"/>
    </source>
</evidence>
<dbReference type="AlphaFoldDB" id="A0A4Y7Q8D9"/>
<feature type="domain" description="DUF6533" evidence="2">
    <location>
        <begin position="21"/>
        <end position="63"/>
    </location>
</feature>
<protein>
    <recommendedName>
        <fullName evidence="2">DUF6533 domain-containing protein</fullName>
    </recommendedName>
</protein>
<feature type="transmembrane region" description="Helical" evidence="1">
    <location>
        <begin position="102"/>
        <end position="121"/>
    </location>
</feature>
<dbReference type="InterPro" id="IPR045340">
    <property type="entry name" value="DUF6533"/>
</dbReference>
<keyword evidence="1" id="KW-0812">Transmembrane</keyword>
<feature type="transmembrane region" description="Helical" evidence="1">
    <location>
        <begin position="193"/>
        <end position="215"/>
    </location>
</feature>
<keyword evidence="1" id="KW-1133">Transmembrane helix</keyword>
<dbReference type="OrthoDB" id="3242376at2759"/>
<dbReference type="STRING" id="50990.A0A4Y7Q8D9"/>
<feature type="transmembrane region" description="Helical" evidence="1">
    <location>
        <begin position="52"/>
        <end position="73"/>
    </location>
</feature>
<feature type="transmembrane region" description="Helical" evidence="1">
    <location>
        <begin position="21"/>
        <end position="46"/>
    </location>
</feature>
<gene>
    <name evidence="3" type="ORF">BD410DRAFT_161110</name>
</gene>
<reference evidence="3 4" key="1">
    <citation type="submission" date="2018-06" db="EMBL/GenBank/DDBJ databases">
        <title>A transcriptomic atlas of mushroom development highlights an independent origin of complex multicellularity.</title>
        <authorList>
            <consortium name="DOE Joint Genome Institute"/>
            <person name="Krizsan K."/>
            <person name="Almasi E."/>
            <person name="Merenyi Z."/>
            <person name="Sahu N."/>
            <person name="Viragh M."/>
            <person name="Koszo T."/>
            <person name="Mondo S."/>
            <person name="Kiss B."/>
            <person name="Balint B."/>
            <person name="Kues U."/>
            <person name="Barry K."/>
            <person name="Hegedus J.C."/>
            <person name="Henrissat B."/>
            <person name="Johnson J."/>
            <person name="Lipzen A."/>
            <person name="Ohm R."/>
            <person name="Nagy I."/>
            <person name="Pangilinan J."/>
            <person name="Yan J."/>
            <person name="Xiong Y."/>
            <person name="Grigoriev I.V."/>
            <person name="Hibbett D.S."/>
            <person name="Nagy L.G."/>
        </authorList>
    </citation>
    <scope>NUCLEOTIDE SEQUENCE [LARGE SCALE GENOMIC DNA]</scope>
    <source>
        <strain evidence="3 4">SZMC22713</strain>
    </source>
</reference>
<evidence type="ECO:0000313" key="4">
    <source>
        <dbReference type="Proteomes" id="UP000294933"/>
    </source>
</evidence>
<keyword evidence="4" id="KW-1185">Reference proteome</keyword>
<dbReference type="EMBL" id="ML170170">
    <property type="protein sequence ID" value="TDL23458.1"/>
    <property type="molecule type" value="Genomic_DNA"/>
</dbReference>
<accession>A0A4Y7Q8D9</accession>
<keyword evidence="1" id="KW-0472">Membrane</keyword>
<sequence>MSSPLTSMDMKRIFDNRSISYVYLACYVAFAYDILLCLSNEIALMWGSRWSLIKFLFFATQYPLLFELILVLYSASRQAIFSYGTFASHSFRPKLFSYKGHTLYVIAVVGCLLFCPAWRLFGTFSSSNRQRETHPPHQCHHHSRSTTLNRLLPAFVAGLTFDSIVFGLTFSRVMRYARSKSTPLLEILFRDGLLYYAILCCSGLAFVILVVTLPAANVNVVGAFAFFIRTITATCVSRIVLNLRSLRPRESSSNEDSDYASKGGSGGEDIQFALTTFRTTVQTVQPRLL</sequence>
<dbReference type="VEuPathDB" id="FungiDB:BD410DRAFT_161110"/>
<feature type="transmembrane region" description="Helical" evidence="1">
    <location>
        <begin position="151"/>
        <end position="173"/>
    </location>
</feature>
<organism evidence="3 4">
    <name type="scientific">Rickenella mellea</name>
    <dbReference type="NCBI Taxonomy" id="50990"/>
    <lineage>
        <taxon>Eukaryota</taxon>
        <taxon>Fungi</taxon>
        <taxon>Dikarya</taxon>
        <taxon>Basidiomycota</taxon>
        <taxon>Agaricomycotina</taxon>
        <taxon>Agaricomycetes</taxon>
        <taxon>Hymenochaetales</taxon>
        <taxon>Rickenellaceae</taxon>
        <taxon>Rickenella</taxon>
    </lineage>
</organism>
<dbReference type="Pfam" id="PF20151">
    <property type="entry name" value="DUF6533"/>
    <property type="match status" value="1"/>
</dbReference>
<proteinExistence type="predicted"/>
<evidence type="ECO:0000256" key="1">
    <source>
        <dbReference type="SAM" id="Phobius"/>
    </source>
</evidence>
<dbReference type="Proteomes" id="UP000294933">
    <property type="component" value="Unassembled WGS sequence"/>
</dbReference>
<feature type="transmembrane region" description="Helical" evidence="1">
    <location>
        <begin position="221"/>
        <end position="241"/>
    </location>
</feature>